<evidence type="ECO:0000256" key="1">
    <source>
        <dbReference type="SAM" id="Phobius"/>
    </source>
</evidence>
<keyword evidence="4" id="KW-1185">Reference proteome</keyword>
<dbReference type="PaxDb" id="3218-PP1S338_38V6.1"/>
<accession>A0A2K1JG71</accession>
<dbReference type="GeneID" id="112291216"/>
<proteinExistence type="predicted"/>
<reference evidence="2 4" key="2">
    <citation type="journal article" date="2018" name="Plant J.">
        <title>The Physcomitrella patens chromosome-scale assembly reveals moss genome structure and evolution.</title>
        <authorList>
            <person name="Lang D."/>
            <person name="Ullrich K.K."/>
            <person name="Murat F."/>
            <person name="Fuchs J."/>
            <person name="Jenkins J."/>
            <person name="Haas F.B."/>
            <person name="Piednoel M."/>
            <person name="Gundlach H."/>
            <person name="Van Bel M."/>
            <person name="Meyberg R."/>
            <person name="Vives C."/>
            <person name="Morata J."/>
            <person name="Symeonidi A."/>
            <person name="Hiss M."/>
            <person name="Muchero W."/>
            <person name="Kamisugi Y."/>
            <person name="Saleh O."/>
            <person name="Blanc G."/>
            <person name="Decker E.L."/>
            <person name="van Gessel N."/>
            <person name="Grimwood J."/>
            <person name="Hayes R.D."/>
            <person name="Graham S.W."/>
            <person name="Gunter L.E."/>
            <person name="McDaniel S.F."/>
            <person name="Hoernstein S.N.W."/>
            <person name="Larsson A."/>
            <person name="Li F.W."/>
            <person name="Perroud P.F."/>
            <person name="Phillips J."/>
            <person name="Ranjan P."/>
            <person name="Rokshar D.S."/>
            <person name="Rothfels C.J."/>
            <person name="Schneider L."/>
            <person name="Shu S."/>
            <person name="Stevenson D.W."/>
            <person name="Thummler F."/>
            <person name="Tillich M."/>
            <person name="Villarreal Aguilar J.C."/>
            <person name="Widiez T."/>
            <person name="Wong G.K."/>
            <person name="Wymore A."/>
            <person name="Zhang Y."/>
            <person name="Zimmer A.D."/>
            <person name="Quatrano R.S."/>
            <person name="Mayer K.F.X."/>
            <person name="Goodstein D."/>
            <person name="Casacuberta J.M."/>
            <person name="Vandepoele K."/>
            <person name="Reski R."/>
            <person name="Cuming A.C."/>
            <person name="Tuskan G.A."/>
            <person name="Maumus F."/>
            <person name="Salse J."/>
            <person name="Schmutz J."/>
            <person name="Rensing S.A."/>
        </authorList>
    </citation>
    <scope>NUCLEOTIDE SEQUENCE [LARGE SCALE GENOMIC DNA]</scope>
    <source>
        <strain evidence="3 4">cv. Gransden 2004</strain>
    </source>
</reference>
<dbReference type="KEGG" id="ppp:112291216"/>
<reference evidence="2 4" key="1">
    <citation type="journal article" date="2008" name="Science">
        <title>The Physcomitrella genome reveals evolutionary insights into the conquest of land by plants.</title>
        <authorList>
            <person name="Rensing S."/>
            <person name="Lang D."/>
            <person name="Zimmer A."/>
            <person name="Terry A."/>
            <person name="Salamov A."/>
            <person name="Shapiro H."/>
            <person name="Nishiyama T."/>
            <person name="Perroud P.-F."/>
            <person name="Lindquist E."/>
            <person name="Kamisugi Y."/>
            <person name="Tanahashi T."/>
            <person name="Sakakibara K."/>
            <person name="Fujita T."/>
            <person name="Oishi K."/>
            <person name="Shin-I T."/>
            <person name="Kuroki Y."/>
            <person name="Toyoda A."/>
            <person name="Suzuki Y."/>
            <person name="Hashimoto A."/>
            <person name="Yamaguchi K."/>
            <person name="Sugano A."/>
            <person name="Kohara Y."/>
            <person name="Fujiyama A."/>
            <person name="Anterola A."/>
            <person name="Aoki S."/>
            <person name="Ashton N."/>
            <person name="Barbazuk W.B."/>
            <person name="Barker E."/>
            <person name="Bennetzen J."/>
            <person name="Bezanilla M."/>
            <person name="Blankenship R."/>
            <person name="Cho S.H."/>
            <person name="Dutcher S."/>
            <person name="Estelle M."/>
            <person name="Fawcett J.A."/>
            <person name="Gundlach H."/>
            <person name="Hanada K."/>
            <person name="Heyl A."/>
            <person name="Hicks K.A."/>
            <person name="Hugh J."/>
            <person name="Lohr M."/>
            <person name="Mayer K."/>
            <person name="Melkozernov A."/>
            <person name="Murata T."/>
            <person name="Nelson D."/>
            <person name="Pils B."/>
            <person name="Prigge M."/>
            <person name="Reiss B."/>
            <person name="Renner T."/>
            <person name="Rombauts S."/>
            <person name="Rushton P."/>
            <person name="Sanderfoot A."/>
            <person name="Schween G."/>
            <person name="Shiu S.-H."/>
            <person name="Stueber K."/>
            <person name="Theodoulou F.L."/>
            <person name="Tu H."/>
            <person name="Van de Peer Y."/>
            <person name="Verrier P.J."/>
            <person name="Waters E."/>
            <person name="Wood A."/>
            <person name="Yang L."/>
            <person name="Cove D."/>
            <person name="Cuming A."/>
            <person name="Hasebe M."/>
            <person name="Lucas S."/>
            <person name="Mishler D.B."/>
            <person name="Reski R."/>
            <person name="Grigoriev I."/>
            <person name="Quatrano R.S."/>
            <person name="Boore J.L."/>
        </authorList>
    </citation>
    <scope>NUCLEOTIDE SEQUENCE [LARGE SCALE GENOMIC DNA]</scope>
    <source>
        <strain evidence="3 4">cv. Gransden 2004</strain>
    </source>
</reference>
<dbReference type="EnsemblPlants" id="Pp3c14_2690V3.1">
    <property type="protein sequence ID" value="Pp3c14_2690V3.1"/>
    <property type="gene ID" value="Pp3c14_2690"/>
</dbReference>
<reference evidence="3" key="3">
    <citation type="submission" date="2020-12" db="UniProtKB">
        <authorList>
            <consortium name="EnsemblPlants"/>
        </authorList>
    </citation>
    <scope>IDENTIFICATION</scope>
</reference>
<dbReference type="Gramene" id="Pp3c14_2690V3.2">
    <property type="protein sequence ID" value="Pp3c14_2690V3.2"/>
    <property type="gene ID" value="Pp3c14_2690"/>
</dbReference>
<dbReference type="Proteomes" id="UP000006727">
    <property type="component" value="Chromosome 14"/>
</dbReference>
<organism evidence="2">
    <name type="scientific">Physcomitrium patens</name>
    <name type="common">Spreading-leaved earth moss</name>
    <name type="synonym">Physcomitrella patens</name>
    <dbReference type="NCBI Taxonomy" id="3218"/>
    <lineage>
        <taxon>Eukaryota</taxon>
        <taxon>Viridiplantae</taxon>
        <taxon>Streptophyta</taxon>
        <taxon>Embryophyta</taxon>
        <taxon>Bryophyta</taxon>
        <taxon>Bryophytina</taxon>
        <taxon>Bryopsida</taxon>
        <taxon>Funariidae</taxon>
        <taxon>Funariales</taxon>
        <taxon>Funariaceae</taxon>
        <taxon>Physcomitrium</taxon>
    </lineage>
</organism>
<protein>
    <submittedName>
        <fullName evidence="2 3">Uncharacterized protein</fullName>
    </submittedName>
</protein>
<evidence type="ECO:0000313" key="3">
    <source>
        <dbReference type="EnsemblPlants" id="Pp3c14_2690V3.1"/>
    </source>
</evidence>
<evidence type="ECO:0000313" key="4">
    <source>
        <dbReference type="Proteomes" id="UP000006727"/>
    </source>
</evidence>
<keyword evidence="1" id="KW-1133">Transmembrane helix</keyword>
<dbReference type="AlphaFoldDB" id="A0A2K1JG71"/>
<keyword evidence="1" id="KW-0472">Membrane</keyword>
<evidence type="ECO:0000313" key="2">
    <source>
        <dbReference type="EMBL" id="PNR40508.1"/>
    </source>
</evidence>
<dbReference type="EMBL" id="ABEU02000014">
    <property type="protein sequence ID" value="PNR40508.1"/>
    <property type="molecule type" value="Genomic_DNA"/>
</dbReference>
<sequence length="137" mass="15379">MGEFCDRKSYQLLLVLVICLGLSSFIVVATSDLPLLPAVGHGSRSSLMSASTLKQPTQCKWSKFGCFRNSFQGSLTPRSVYGARLPENQPRTLHRMVREHKPTTRATPNCESGSKFWHNARRRAHLRGYLASCDETH</sequence>
<dbReference type="Gramene" id="Pp3c14_2690V3.1">
    <property type="protein sequence ID" value="Pp3c14_2690V3.1"/>
    <property type="gene ID" value="Pp3c14_2690"/>
</dbReference>
<feature type="transmembrane region" description="Helical" evidence="1">
    <location>
        <begin position="12"/>
        <end position="36"/>
    </location>
</feature>
<keyword evidence="1" id="KW-0812">Transmembrane</keyword>
<dbReference type="RefSeq" id="XP_024394118.1">
    <property type="nucleotide sequence ID" value="XM_024538350.2"/>
</dbReference>
<dbReference type="EnsemblPlants" id="Pp3c14_2690V3.2">
    <property type="protein sequence ID" value="Pp3c14_2690V3.2"/>
    <property type="gene ID" value="Pp3c14_2690"/>
</dbReference>
<name>A0A2K1JG71_PHYPA</name>
<gene>
    <name evidence="3" type="primary">LOC112291216</name>
    <name evidence="2" type="ORF">PHYPA_017910</name>
</gene>